<comment type="caution">
    <text evidence="2">The sequence shown here is derived from an EMBL/GenBank/DDBJ whole genome shotgun (WGS) entry which is preliminary data.</text>
</comment>
<sequence>MILRNNYAIPGKTFAILLLLTAFSISLLGQTKLMLGAKSGISIPNLKAKGDNPISEGWSSRLGVYAGIMAEYEIGNNLYLQAEINYASQGGKKNGLQTIPTSAFANEVPPGTVLPTYVYGNYQSEVKLNYLELPVLLKSSITLSESISILLEAGPYAGFLINAKNITAGNGNIYLDKSLSIPLLEESISFDQNNDIKKDINSFNAGVQAGVGLGINLPNENKINIITGINMGFTPIQKDVLNGQNNTGAITITASYLFKSRK</sequence>
<dbReference type="EMBL" id="WHPF01000010">
    <property type="protein sequence ID" value="NNV56738.1"/>
    <property type="molecule type" value="Genomic_DNA"/>
</dbReference>
<accession>A0A8J8FGU5</accession>
<dbReference type="Pfam" id="PF13568">
    <property type="entry name" value="OMP_b-brl_2"/>
    <property type="match status" value="1"/>
</dbReference>
<evidence type="ECO:0000259" key="1">
    <source>
        <dbReference type="Pfam" id="PF13568"/>
    </source>
</evidence>
<gene>
    <name evidence="2" type="ORF">GD597_14800</name>
</gene>
<dbReference type="InterPro" id="IPR025665">
    <property type="entry name" value="Beta-barrel_OMP_2"/>
</dbReference>
<name>A0A8J8FGU5_9BACT</name>
<evidence type="ECO:0000313" key="3">
    <source>
        <dbReference type="Proteomes" id="UP000598971"/>
    </source>
</evidence>
<protein>
    <submittedName>
        <fullName evidence="2">Outer membrane beta-barrel protein</fullName>
    </submittedName>
</protein>
<keyword evidence="3" id="KW-1185">Reference proteome</keyword>
<dbReference type="AlphaFoldDB" id="A0A8J8FGU5"/>
<feature type="domain" description="Outer membrane protein beta-barrel" evidence="1">
    <location>
        <begin position="32"/>
        <end position="236"/>
    </location>
</feature>
<reference evidence="2" key="1">
    <citation type="submission" date="2019-10" db="EMBL/GenBank/DDBJ databases">
        <title>Draft genome sequence of Panacibacter sp. KCS-6.</title>
        <authorList>
            <person name="Yim K.J."/>
        </authorList>
    </citation>
    <scope>NUCLEOTIDE SEQUENCE</scope>
    <source>
        <strain evidence="2">KCS-6</strain>
    </source>
</reference>
<dbReference type="Proteomes" id="UP000598971">
    <property type="component" value="Unassembled WGS sequence"/>
</dbReference>
<dbReference type="RefSeq" id="WP_171608678.1">
    <property type="nucleotide sequence ID" value="NZ_WHPF01000010.1"/>
</dbReference>
<proteinExistence type="predicted"/>
<organism evidence="2 3">
    <name type="scientific">Limnovirga soli</name>
    <dbReference type="NCBI Taxonomy" id="2656915"/>
    <lineage>
        <taxon>Bacteria</taxon>
        <taxon>Pseudomonadati</taxon>
        <taxon>Bacteroidota</taxon>
        <taxon>Chitinophagia</taxon>
        <taxon>Chitinophagales</taxon>
        <taxon>Chitinophagaceae</taxon>
        <taxon>Limnovirga</taxon>
    </lineage>
</organism>
<evidence type="ECO:0000313" key="2">
    <source>
        <dbReference type="EMBL" id="NNV56738.1"/>
    </source>
</evidence>